<accession>A0A5B9AMD5</accession>
<reference evidence="1 2" key="2">
    <citation type="submission" date="2019-08" db="EMBL/GenBank/DDBJ databases">
        <authorList>
            <person name="Chen F.-J."/>
            <person name="Wu H.-C."/>
            <person name="Liao Y.-C."/>
            <person name="Kuo S.-C."/>
        </authorList>
    </citation>
    <scope>NUCLEOTIDE SEQUENCE [LARGE SCALE GENOMIC DNA]</scope>
    <source>
        <strain evidence="1 2">NCYU-26-73</strain>
    </source>
</reference>
<name>A0A5B9AMD5_ECOLX</name>
<proteinExistence type="predicted"/>
<sequence length="96" mass="11233">MISIARFCIILLHAEMNCRFNKHFSLLLRKPAGIKRHTDATGTVNRGKICPKMPLASQTDTLYLLWKIVSHFKTVMTMRDFFLQLFITLICFARWT</sequence>
<evidence type="ECO:0000313" key="2">
    <source>
        <dbReference type="Proteomes" id="UP000321299"/>
    </source>
</evidence>
<dbReference type="AlphaFoldDB" id="A0A5B9AMD5"/>
<organism evidence="1 2">
    <name type="scientific">Escherichia coli</name>
    <dbReference type="NCBI Taxonomy" id="562"/>
    <lineage>
        <taxon>Bacteria</taxon>
        <taxon>Pseudomonadati</taxon>
        <taxon>Pseudomonadota</taxon>
        <taxon>Gammaproteobacteria</taxon>
        <taxon>Enterobacterales</taxon>
        <taxon>Enterobacteriaceae</taxon>
        <taxon>Escherichia</taxon>
    </lineage>
</organism>
<reference evidence="1 2" key="1">
    <citation type="submission" date="2019-08" db="EMBL/GenBank/DDBJ databases">
        <title>Plasmid- and chromosome-located mcr-3 in mcr-1-positive Escherichia coli from diseased swine, Taiwan.</title>
        <authorList>
            <person name="Hsu C.-Y."/>
            <person name="Huang W.-C."/>
            <person name="Lauderdale T.-L."/>
        </authorList>
    </citation>
    <scope>NUCLEOTIDE SEQUENCE [LARGE SCALE GENOMIC DNA]</scope>
    <source>
        <strain evidence="1 2">NCYU-26-73</strain>
    </source>
</reference>
<evidence type="ECO:0000313" key="1">
    <source>
        <dbReference type="EMBL" id="QED74597.1"/>
    </source>
</evidence>
<dbReference type="Proteomes" id="UP000321299">
    <property type="component" value="Chromosome"/>
</dbReference>
<gene>
    <name evidence="1" type="ORF">FTV93_14090</name>
</gene>
<dbReference type="EMBL" id="CP042615">
    <property type="protein sequence ID" value="QED74597.1"/>
    <property type="molecule type" value="Genomic_DNA"/>
</dbReference>
<protein>
    <submittedName>
        <fullName evidence="1">Uncharacterized protein</fullName>
    </submittedName>
</protein>